<evidence type="ECO:0000313" key="2">
    <source>
        <dbReference type="Proteomes" id="UP000019439"/>
    </source>
</evidence>
<name>A0ABN4CYU9_9GAMM</name>
<geneLocation type="plasmid" evidence="2"/>
<protein>
    <submittedName>
        <fullName evidence="1">Uncharacterized protein</fullName>
    </submittedName>
</protein>
<dbReference type="EMBL" id="CP007231">
    <property type="protein sequence ID" value="AHK22119.1"/>
    <property type="molecule type" value="Genomic_DNA"/>
</dbReference>
<evidence type="ECO:0000313" key="1">
    <source>
        <dbReference type="EMBL" id="AHK22119.1"/>
    </source>
</evidence>
<accession>A0ABN4CYU9</accession>
<dbReference type="Proteomes" id="UP000019439">
    <property type="component" value="Plasmid unnamed"/>
</dbReference>
<reference evidence="1 2" key="1">
    <citation type="journal article" date="2014" name="Genome Announc.">
        <title>Genome Sequence of Yersinia similis Y228T, a Member of the Yersinia pseudotuberculosis Complex.</title>
        <authorList>
            <person name="Sprague L.D."/>
            <person name="Neubauer H."/>
        </authorList>
    </citation>
    <scope>NUCLEOTIDE SEQUENCE [LARGE SCALE GENOMIC DNA]</scope>
    <source>
        <strain evidence="1 2">228</strain>
    </source>
</reference>
<proteinExistence type="predicted"/>
<keyword evidence="2" id="KW-1185">Reference proteome</keyword>
<sequence length="69" mass="7945">MNAFRVLCARGALIAVFRPRRFHWPVGPLSLARWAAEDRQAGFLWCHPLAGASLRVLFLRERHWHGAQP</sequence>
<keyword evidence="1" id="KW-0614">Plasmid</keyword>
<organism evidence="1 2">
    <name type="scientific">Yersinia similis</name>
    <dbReference type="NCBI Taxonomy" id="367190"/>
    <lineage>
        <taxon>Bacteria</taxon>
        <taxon>Pseudomonadati</taxon>
        <taxon>Pseudomonadota</taxon>
        <taxon>Gammaproteobacteria</taxon>
        <taxon>Enterobacterales</taxon>
        <taxon>Yersiniaceae</taxon>
        <taxon>Yersinia</taxon>
    </lineage>
</organism>
<gene>
    <name evidence="1" type="ORF">BF17_00140</name>
</gene>